<feature type="domain" description="RNA polymerase sigma factor 70 region 4 type 2" evidence="8">
    <location>
        <begin position="154"/>
        <end position="206"/>
    </location>
</feature>
<dbReference type="GO" id="GO:0006352">
    <property type="term" value="P:DNA-templated transcription initiation"/>
    <property type="evidence" value="ECO:0007669"/>
    <property type="project" value="InterPro"/>
</dbReference>
<dbReference type="PROSITE" id="PS01063">
    <property type="entry name" value="SIGMA70_ECF"/>
    <property type="match status" value="1"/>
</dbReference>
<evidence type="ECO:0000259" key="8">
    <source>
        <dbReference type="Pfam" id="PF08281"/>
    </source>
</evidence>
<dbReference type="PANTHER" id="PTHR43133">
    <property type="entry name" value="RNA POLYMERASE ECF-TYPE SIGMA FACTO"/>
    <property type="match status" value="1"/>
</dbReference>
<dbReference type="InterPro" id="IPR013325">
    <property type="entry name" value="RNA_pol_sigma_r2"/>
</dbReference>
<dbReference type="AlphaFoldDB" id="A0A7V4CMB8"/>
<dbReference type="Gene3D" id="1.10.10.10">
    <property type="entry name" value="Winged helix-like DNA-binding domain superfamily/Winged helix DNA-binding domain"/>
    <property type="match status" value="1"/>
</dbReference>
<dbReference type="Pfam" id="PF08281">
    <property type="entry name" value="Sigma70_r4_2"/>
    <property type="match status" value="1"/>
</dbReference>
<dbReference type="InterPro" id="IPR000838">
    <property type="entry name" value="RNA_pol_sigma70_ECF_CS"/>
</dbReference>
<keyword evidence="3 6" id="KW-0731">Sigma factor</keyword>
<dbReference type="InterPro" id="IPR039425">
    <property type="entry name" value="RNA_pol_sigma-70-like"/>
</dbReference>
<evidence type="ECO:0000313" key="9">
    <source>
        <dbReference type="EMBL" id="HGQ76923.1"/>
    </source>
</evidence>
<dbReference type="InterPro" id="IPR014284">
    <property type="entry name" value="RNA_pol_sigma-70_dom"/>
</dbReference>
<evidence type="ECO:0000256" key="1">
    <source>
        <dbReference type="ARBA" id="ARBA00010641"/>
    </source>
</evidence>
<feature type="domain" description="RNA polymerase sigma-70 region 2" evidence="7">
    <location>
        <begin position="48"/>
        <end position="115"/>
    </location>
</feature>
<evidence type="ECO:0000256" key="3">
    <source>
        <dbReference type="ARBA" id="ARBA00023082"/>
    </source>
</evidence>
<sequence length="221" mass="25658">MESSKFSEMKNNSDIERFEKLDGQNNWNDEKKLIRALAKGDEGAYRYLYRTYGPKIGALVKSFLGSDDVDDVIQEVFLRVYKGVKKFRGDSKLATWIYKITMNVCNNLYKKLKRRSILTDFEQSTDDEEFSEYHSQVSSEDDIKKTLSDEEIMQKLNEALAKLDPEDRAILYMKEVDGLTYAEIGKILDKPEGTIKSKLHYIKRQLRKLLGEALGDEQEEP</sequence>
<dbReference type="GO" id="GO:0003677">
    <property type="term" value="F:DNA binding"/>
    <property type="evidence" value="ECO:0007669"/>
    <property type="project" value="UniProtKB-KW"/>
</dbReference>
<dbReference type="SUPFAM" id="SSF88659">
    <property type="entry name" value="Sigma3 and sigma4 domains of RNA polymerase sigma factors"/>
    <property type="match status" value="1"/>
</dbReference>
<dbReference type="OrthoDB" id="9784984at2"/>
<dbReference type="InterPro" id="IPR007627">
    <property type="entry name" value="RNA_pol_sigma70_r2"/>
</dbReference>
<dbReference type="NCBIfam" id="TIGR02937">
    <property type="entry name" value="sigma70-ECF"/>
    <property type="match status" value="1"/>
</dbReference>
<dbReference type="GO" id="GO:0016987">
    <property type="term" value="F:sigma factor activity"/>
    <property type="evidence" value="ECO:0007669"/>
    <property type="project" value="UniProtKB-KW"/>
</dbReference>
<dbReference type="PANTHER" id="PTHR43133:SF51">
    <property type="entry name" value="RNA POLYMERASE SIGMA FACTOR"/>
    <property type="match status" value="1"/>
</dbReference>
<organism evidence="9">
    <name type="scientific">Fervidobacterium pennivorans</name>
    <dbReference type="NCBI Taxonomy" id="93466"/>
    <lineage>
        <taxon>Bacteria</taxon>
        <taxon>Thermotogati</taxon>
        <taxon>Thermotogota</taxon>
        <taxon>Thermotogae</taxon>
        <taxon>Thermotogales</taxon>
        <taxon>Fervidobacteriaceae</taxon>
        <taxon>Fervidobacterium</taxon>
    </lineage>
</organism>
<dbReference type="InterPro" id="IPR013324">
    <property type="entry name" value="RNA_pol_sigma_r3/r4-like"/>
</dbReference>
<proteinExistence type="inferred from homology"/>
<evidence type="ECO:0000256" key="5">
    <source>
        <dbReference type="ARBA" id="ARBA00023163"/>
    </source>
</evidence>
<evidence type="ECO:0000256" key="2">
    <source>
        <dbReference type="ARBA" id="ARBA00023015"/>
    </source>
</evidence>
<comment type="similarity">
    <text evidence="1 6">Belongs to the sigma-70 factor family. ECF subfamily.</text>
</comment>
<keyword evidence="4 6" id="KW-0238">DNA-binding</keyword>
<reference evidence="9" key="1">
    <citation type="journal article" date="2020" name="mSystems">
        <title>Genome- and Community-Level Interaction Insights into Carbon Utilization and Element Cycling Functions of Hydrothermarchaeota in Hydrothermal Sediment.</title>
        <authorList>
            <person name="Zhou Z."/>
            <person name="Liu Y."/>
            <person name="Xu W."/>
            <person name="Pan J."/>
            <person name="Luo Z.H."/>
            <person name="Li M."/>
        </authorList>
    </citation>
    <scope>NUCLEOTIDE SEQUENCE [LARGE SCALE GENOMIC DNA]</scope>
    <source>
        <strain evidence="9">SpSt-640</strain>
    </source>
</reference>
<evidence type="ECO:0000259" key="7">
    <source>
        <dbReference type="Pfam" id="PF04542"/>
    </source>
</evidence>
<gene>
    <name evidence="9" type="ORF">ENU12_03210</name>
</gene>
<dbReference type="EMBL" id="DTBH01000070">
    <property type="protein sequence ID" value="HGQ76923.1"/>
    <property type="molecule type" value="Genomic_DNA"/>
</dbReference>
<protein>
    <recommendedName>
        <fullName evidence="6">RNA polymerase sigma factor</fullName>
    </recommendedName>
</protein>
<dbReference type="Gene3D" id="1.10.1740.10">
    <property type="match status" value="1"/>
</dbReference>
<dbReference type="SUPFAM" id="SSF88946">
    <property type="entry name" value="Sigma2 domain of RNA polymerase sigma factors"/>
    <property type="match status" value="1"/>
</dbReference>
<evidence type="ECO:0000256" key="4">
    <source>
        <dbReference type="ARBA" id="ARBA00023125"/>
    </source>
</evidence>
<dbReference type="CDD" id="cd06171">
    <property type="entry name" value="Sigma70_r4"/>
    <property type="match status" value="1"/>
</dbReference>
<dbReference type="InterPro" id="IPR013249">
    <property type="entry name" value="RNA_pol_sigma70_r4_t2"/>
</dbReference>
<dbReference type="InterPro" id="IPR036388">
    <property type="entry name" value="WH-like_DNA-bd_sf"/>
</dbReference>
<accession>A0A7V4CMB8</accession>
<dbReference type="Pfam" id="PF04542">
    <property type="entry name" value="Sigma70_r2"/>
    <property type="match status" value="1"/>
</dbReference>
<keyword evidence="2 6" id="KW-0805">Transcription regulation</keyword>
<name>A0A7V4CMB8_FERPE</name>
<evidence type="ECO:0000256" key="6">
    <source>
        <dbReference type="RuleBase" id="RU000716"/>
    </source>
</evidence>
<keyword evidence="5 6" id="KW-0804">Transcription</keyword>
<comment type="caution">
    <text evidence="9">The sequence shown here is derived from an EMBL/GenBank/DDBJ whole genome shotgun (WGS) entry which is preliminary data.</text>
</comment>